<evidence type="ECO:0000313" key="5">
    <source>
        <dbReference type="Proteomes" id="UP001595547"/>
    </source>
</evidence>
<gene>
    <name evidence="4" type="ORF">ACFOGH_18480</name>
</gene>
<dbReference type="RefSeq" id="WP_380074648.1">
    <property type="nucleotide sequence ID" value="NZ_JBHRTO010000002.1"/>
</dbReference>
<dbReference type="SUPFAM" id="SSF55729">
    <property type="entry name" value="Acyl-CoA N-acyltransferases (Nat)"/>
    <property type="match status" value="1"/>
</dbReference>
<keyword evidence="1" id="KW-0808">Transferase</keyword>
<dbReference type="PROSITE" id="PS51186">
    <property type="entry name" value="GNAT"/>
    <property type="match status" value="1"/>
</dbReference>
<dbReference type="Pfam" id="PF00583">
    <property type="entry name" value="Acetyltransf_1"/>
    <property type="match status" value="1"/>
</dbReference>
<reference evidence="5" key="1">
    <citation type="journal article" date="2019" name="Int. J. Syst. Evol. Microbiol.">
        <title>The Global Catalogue of Microorganisms (GCM) 10K type strain sequencing project: providing services to taxonomists for standard genome sequencing and annotation.</title>
        <authorList>
            <consortium name="The Broad Institute Genomics Platform"/>
            <consortium name="The Broad Institute Genome Sequencing Center for Infectious Disease"/>
            <person name="Wu L."/>
            <person name="Ma J."/>
        </authorList>
    </citation>
    <scope>NUCLEOTIDE SEQUENCE [LARGE SCALE GENOMIC DNA]</scope>
    <source>
        <strain evidence="5">KCTC 52039</strain>
    </source>
</reference>
<dbReference type="PANTHER" id="PTHR43420">
    <property type="entry name" value="ACETYLTRANSFERASE"/>
    <property type="match status" value="1"/>
</dbReference>
<comment type="caution">
    <text evidence="4">The sequence shown here is derived from an EMBL/GenBank/DDBJ whole genome shotgun (WGS) entry which is preliminary data.</text>
</comment>
<keyword evidence="5" id="KW-1185">Reference proteome</keyword>
<evidence type="ECO:0000313" key="4">
    <source>
        <dbReference type="EMBL" id="MFC3182992.1"/>
    </source>
</evidence>
<dbReference type="InterPro" id="IPR000182">
    <property type="entry name" value="GNAT_dom"/>
</dbReference>
<keyword evidence="2" id="KW-0012">Acyltransferase</keyword>
<protein>
    <submittedName>
        <fullName evidence="4">GNAT family N-acetyltransferase</fullName>
    </submittedName>
</protein>
<dbReference type="Proteomes" id="UP001595547">
    <property type="component" value="Unassembled WGS sequence"/>
</dbReference>
<proteinExistence type="predicted"/>
<evidence type="ECO:0000259" key="3">
    <source>
        <dbReference type="PROSITE" id="PS51186"/>
    </source>
</evidence>
<dbReference type="Gene3D" id="3.40.630.30">
    <property type="match status" value="1"/>
</dbReference>
<dbReference type="CDD" id="cd04301">
    <property type="entry name" value="NAT_SF"/>
    <property type="match status" value="1"/>
</dbReference>
<sequence>MTPEHLLAVMEATWGPAATSALGPWTIRNGQGGGKRVSATTAEGTWQDTDIPQAEAAMAGLQQPALFLIREGDGALDQALMARGYRIVDPVVAYAAALAGMTQPPEHMTTFPHWPPMAIAADLWVEGGIGPARLAVMERVQGPKTVILGRAQDRAAGAAFVAIHDNVAMLHALEVTPSQRRQGSAHNILRAAAVWAQQNGADTLSLVVTVANDPARRLYASLGMTIVGQYHYRQK</sequence>
<evidence type="ECO:0000256" key="2">
    <source>
        <dbReference type="ARBA" id="ARBA00023315"/>
    </source>
</evidence>
<dbReference type="InterPro" id="IPR016181">
    <property type="entry name" value="Acyl_CoA_acyltransferase"/>
</dbReference>
<evidence type="ECO:0000256" key="1">
    <source>
        <dbReference type="ARBA" id="ARBA00022679"/>
    </source>
</evidence>
<organism evidence="4 5">
    <name type="scientific">Cypionkella sinensis</name>
    <dbReference type="NCBI Taxonomy" id="1756043"/>
    <lineage>
        <taxon>Bacteria</taxon>
        <taxon>Pseudomonadati</taxon>
        <taxon>Pseudomonadota</taxon>
        <taxon>Alphaproteobacteria</taxon>
        <taxon>Rhodobacterales</taxon>
        <taxon>Paracoccaceae</taxon>
        <taxon>Cypionkella</taxon>
    </lineage>
</organism>
<dbReference type="InterPro" id="IPR050680">
    <property type="entry name" value="YpeA/RimI_acetyltransf"/>
</dbReference>
<accession>A0ABV7J864</accession>
<dbReference type="EMBL" id="JBHRTO010000002">
    <property type="protein sequence ID" value="MFC3182992.1"/>
    <property type="molecule type" value="Genomic_DNA"/>
</dbReference>
<name>A0ABV7J864_9RHOB</name>
<feature type="domain" description="N-acetyltransferase" evidence="3">
    <location>
        <begin position="101"/>
        <end position="235"/>
    </location>
</feature>